<sequence length="406" mass="44733">MSSILNNKLIRVSLLSGLFSQLGIWIRNFSILLFVMDKTHGNTTAITLISLSEYVPIFIFSILGGTLSDRWQPKKTLLWCEFLSAGSVFLIFITICFGSWKAVFFTTFFSAILSQFSQPSGMKLFKCFVPEEQIQKTMSAVQTMYSFFTVLGPIIGTIIYQNYGINASIAIVCISFLFSAGVLTFIPKDILIEKSDMPASVLKDMLSGIRYMFSRKILKLSGICLLILGLAVGLISPLTIFLVTEKLRLPKEAVQWLTTVYGIGEILGGMFIFALASKVSYKKLLLVGLLCNASGILILGLSFNLYLTLSAQFLISLTQPCIFIGNNVMIIQNTEAEFIGRINGITTPLMTGSMVIAMSFTTILVKITSLSTVYITASLLFSVGFMVSTLLPNLKPDNESDDKAFV</sequence>
<feature type="transmembrane region" description="Helical" evidence="7">
    <location>
        <begin position="167"/>
        <end position="186"/>
    </location>
</feature>
<dbReference type="RefSeq" id="WP_021282593.1">
    <property type="nucleotide sequence ID" value="NZ_JAGGLL010000028.1"/>
</dbReference>
<organism evidence="9 10">
    <name type="scientific">Clostridium punense</name>
    <dbReference type="NCBI Taxonomy" id="1054297"/>
    <lineage>
        <taxon>Bacteria</taxon>
        <taxon>Bacillati</taxon>
        <taxon>Bacillota</taxon>
        <taxon>Clostridia</taxon>
        <taxon>Eubacteriales</taxon>
        <taxon>Clostridiaceae</taxon>
        <taxon>Clostridium</taxon>
    </lineage>
</organism>
<keyword evidence="2" id="KW-0813">Transport</keyword>
<feature type="transmembrane region" description="Helical" evidence="7">
    <location>
        <begin position="12"/>
        <end position="36"/>
    </location>
</feature>
<feature type="transmembrane region" description="Helical" evidence="7">
    <location>
        <begin position="88"/>
        <end position="113"/>
    </location>
</feature>
<dbReference type="EMBL" id="JAGGLL010000028">
    <property type="protein sequence ID" value="MBP2023394.1"/>
    <property type="molecule type" value="Genomic_DNA"/>
</dbReference>
<reference evidence="9 10" key="1">
    <citation type="submission" date="2021-03" db="EMBL/GenBank/DDBJ databases">
        <title>Genomic Encyclopedia of Type Strains, Phase IV (KMG-IV): sequencing the most valuable type-strain genomes for metagenomic binning, comparative biology and taxonomic classification.</title>
        <authorList>
            <person name="Goeker M."/>
        </authorList>
    </citation>
    <scope>NUCLEOTIDE SEQUENCE [LARGE SCALE GENOMIC DNA]</scope>
    <source>
        <strain evidence="9 10">DSM 28650</strain>
    </source>
</reference>
<feature type="transmembrane region" description="Helical" evidence="7">
    <location>
        <begin position="48"/>
        <end position="68"/>
    </location>
</feature>
<evidence type="ECO:0000313" key="10">
    <source>
        <dbReference type="Proteomes" id="UP001519308"/>
    </source>
</evidence>
<dbReference type="InterPro" id="IPR011701">
    <property type="entry name" value="MFS"/>
</dbReference>
<feature type="domain" description="Major facilitator superfamily (MFS) profile" evidence="8">
    <location>
        <begin position="217"/>
        <end position="406"/>
    </location>
</feature>
<dbReference type="PANTHER" id="PTHR43266:SF8">
    <property type="entry name" value="MACROLIDE-EFFLUX PROTEIN"/>
    <property type="match status" value="1"/>
</dbReference>
<evidence type="ECO:0000313" key="9">
    <source>
        <dbReference type="EMBL" id="MBP2023394.1"/>
    </source>
</evidence>
<evidence type="ECO:0000256" key="7">
    <source>
        <dbReference type="SAM" id="Phobius"/>
    </source>
</evidence>
<evidence type="ECO:0000259" key="8">
    <source>
        <dbReference type="PROSITE" id="PS50850"/>
    </source>
</evidence>
<keyword evidence="3" id="KW-1003">Cell membrane</keyword>
<dbReference type="PROSITE" id="PS50850">
    <property type="entry name" value="MFS"/>
    <property type="match status" value="1"/>
</dbReference>
<dbReference type="InterPro" id="IPR036259">
    <property type="entry name" value="MFS_trans_sf"/>
</dbReference>
<dbReference type="InterPro" id="IPR020846">
    <property type="entry name" value="MFS_dom"/>
</dbReference>
<feature type="transmembrane region" description="Helical" evidence="7">
    <location>
        <begin position="371"/>
        <end position="391"/>
    </location>
</feature>
<protein>
    <submittedName>
        <fullName evidence="9">MFS family arabinose efflux permease</fullName>
    </submittedName>
</protein>
<dbReference type="CDD" id="cd06173">
    <property type="entry name" value="MFS_MefA_like"/>
    <property type="match status" value="1"/>
</dbReference>
<evidence type="ECO:0000256" key="4">
    <source>
        <dbReference type="ARBA" id="ARBA00022692"/>
    </source>
</evidence>
<evidence type="ECO:0000256" key="5">
    <source>
        <dbReference type="ARBA" id="ARBA00022989"/>
    </source>
</evidence>
<evidence type="ECO:0000256" key="3">
    <source>
        <dbReference type="ARBA" id="ARBA00022475"/>
    </source>
</evidence>
<dbReference type="Gene3D" id="1.20.1250.20">
    <property type="entry name" value="MFS general substrate transporter like domains"/>
    <property type="match status" value="2"/>
</dbReference>
<feature type="transmembrane region" description="Helical" evidence="7">
    <location>
        <begin position="342"/>
        <end position="365"/>
    </location>
</feature>
<evidence type="ECO:0000256" key="6">
    <source>
        <dbReference type="ARBA" id="ARBA00023136"/>
    </source>
</evidence>
<comment type="subcellular location">
    <subcellularLocation>
        <location evidence="1">Cell membrane</location>
        <topology evidence="1">Multi-pass membrane protein</topology>
    </subcellularLocation>
</comment>
<gene>
    <name evidence="9" type="ORF">J2Z44_003231</name>
</gene>
<comment type="caution">
    <text evidence="9">The sequence shown here is derived from an EMBL/GenBank/DDBJ whole genome shotgun (WGS) entry which is preliminary data.</text>
</comment>
<dbReference type="Proteomes" id="UP001519308">
    <property type="component" value="Unassembled WGS sequence"/>
</dbReference>
<keyword evidence="4 7" id="KW-0812">Transmembrane</keyword>
<name>A0ABS4K6J0_9CLOT</name>
<keyword evidence="10" id="KW-1185">Reference proteome</keyword>
<feature type="transmembrane region" description="Helical" evidence="7">
    <location>
        <begin position="220"/>
        <end position="244"/>
    </location>
</feature>
<feature type="transmembrane region" description="Helical" evidence="7">
    <location>
        <begin position="143"/>
        <end position="161"/>
    </location>
</feature>
<dbReference type="SUPFAM" id="SSF103473">
    <property type="entry name" value="MFS general substrate transporter"/>
    <property type="match status" value="1"/>
</dbReference>
<evidence type="ECO:0000256" key="2">
    <source>
        <dbReference type="ARBA" id="ARBA00022448"/>
    </source>
</evidence>
<evidence type="ECO:0000256" key="1">
    <source>
        <dbReference type="ARBA" id="ARBA00004651"/>
    </source>
</evidence>
<accession>A0ABS4K6J0</accession>
<feature type="transmembrane region" description="Helical" evidence="7">
    <location>
        <begin position="256"/>
        <end position="277"/>
    </location>
</feature>
<dbReference type="PANTHER" id="PTHR43266">
    <property type="entry name" value="MACROLIDE-EFFLUX PROTEIN"/>
    <property type="match status" value="1"/>
</dbReference>
<proteinExistence type="predicted"/>
<keyword evidence="6 7" id="KW-0472">Membrane</keyword>
<feature type="transmembrane region" description="Helical" evidence="7">
    <location>
        <begin position="284"/>
        <end position="307"/>
    </location>
</feature>
<dbReference type="Pfam" id="PF07690">
    <property type="entry name" value="MFS_1"/>
    <property type="match status" value="1"/>
</dbReference>
<keyword evidence="5 7" id="KW-1133">Transmembrane helix</keyword>